<keyword evidence="7" id="KW-1185">Reference proteome</keyword>
<sequence length="574" mass="63975">MAISGDFRVSATLVPYPKNPLRTSLPPSKVDFSAFLNGGSSSSEVLPKWSRLSSDSHSFRCHSRKPLGILGDYKVAASSISQEFDNLLLNAISMSFFERLSLAWKIMFPPSPSASNSAANVAKQRLRMILFSDRCAVSDEAKQKIVSNVVSALSDFVEIESQEKVQLSVSTDPDLGTIYSVTVPVRRVRSEYQVEDPTGTITNVEYKDTGDNSGSVDVKFDFYIPDENFNDYELCVYFKSKCCSSEGNQSPYIFPIFRVHSSEIVFFSLFDFTMNTFSLNLADPIRDAISRIRFAPHSNNLLISSWDSSLRLYDVDSSKLRMEAPGEAELLDCCFENERVCFSAATDGSVNRYDLDSGIKVSLGNHDDSATCVEYSAETCQIITAGWDKKINFWDARSTQSHGCLRSFVSEVESMSLSGLNLMVAAGSSVNLYDIRSFKTSVHTKGVKVKCIRPIFNPKGFVVGSIDGRVILEYISKSSSHEGYAFRCHPKVKDGRRHVVTVNDIAFNPSYVIFQFQPSVIVIIEVIFIVTFLFPALLVHLLLVTMMAMPPCGMLEERNGYLRYSCSFVKQDIA</sequence>
<dbReference type="SMART" id="SM00320">
    <property type="entry name" value="WD40"/>
    <property type="match status" value="4"/>
</dbReference>
<dbReference type="InterPro" id="IPR005527">
    <property type="entry name" value="MinE"/>
</dbReference>
<proteinExistence type="inferred from homology"/>
<dbReference type="GO" id="GO:0000776">
    <property type="term" value="C:kinetochore"/>
    <property type="evidence" value="ECO:0000318"/>
    <property type="project" value="GO_Central"/>
</dbReference>
<dbReference type="InterPro" id="IPR015943">
    <property type="entry name" value="WD40/YVTN_repeat-like_dom_sf"/>
</dbReference>
<dbReference type="GO" id="GO:0009524">
    <property type="term" value="C:phragmoplast"/>
    <property type="evidence" value="ECO:0000318"/>
    <property type="project" value="GO_Central"/>
</dbReference>
<dbReference type="GO" id="GO:1990298">
    <property type="term" value="C:bub1-bub3 complex"/>
    <property type="evidence" value="ECO:0000318"/>
    <property type="project" value="GO_Central"/>
</dbReference>
<dbReference type="InterPro" id="IPR019775">
    <property type="entry name" value="WD40_repeat_CS"/>
</dbReference>
<evidence type="ECO:0000256" key="4">
    <source>
        <dbReference type="PROSITE-ProRule" id="PRU00221"/>
    </source>
</evidence>
<keyword evidence="3" id="KW-0677">Repeat</keyword>
<dbReference type="STRING" id="4081.A0A3Q7GCL1"/>
<dbReference type="GO" id="GO:0005654">
    <property type="term" value="C:nucleoplasm"/>
    <property type="evidence" value="ECO:0000318"/>
    <property type="project" value="GO_Central"/>
</dbReference>
<dbReference type="GO" id="GO:0043130">
    <property type="term" value="F:ubiquitin binding"/>
    <property type="evidence" value="ECO:0000318"/>
    <property type="project" value="GO_Central"/>
</dbReference>
<dbReference type="SUPFAM" id="SSF50978">
    <property type="entry name" value="WD40 repeat-like"/>
    <property type="match status" value="1"/>
</dbReference>
<evidence type="ECO:0000256" key="5">
    <source>
        <dbReference type="SAM" id="Phobius"/>
    </source>
</evidence>
<organism evidence="6">
    <name type="scientific">Solanum lycopersicum</name>
    <name type="common">Tomato</name>
    <name type="synonym">Lycopersicon esculentum</name>
    <dbReference type="NCBI Taxonomy" id="4081"/>
    <lineage>
        <taxon>Eukaryota</taxon>
        <taxon>Viridiplantae</taxon>
        <taxon>Streptophyta</taxon>
        <taxon>Embryophyta</taxon>
        <taxon>Tracheophyta</taxon>
        <taxon>Spermatophyta</taxon>
        <taxon>Magnoliopsida</taxon>
        <taxon>eudicotyledons</taxon>
        <taxon>Gunneridae</taxon>
        <taxon>Pentapetalae</taxon>
        <taxon>asterids</taxon>
        <taxon>lamiids</taxon>
        <taxon>Solanales</taxon>
        <taxon>Solanaceae</taxon>
        <taxon>Solanoideae</taxon>
        <taxon>Solaneae</taxon>
        <taxon>Solanum</taxon>
        <taxon>Solanum subgen. Lycopersicon</taxon>
    </lineage>
</organism>
<evidence type="ECO:0000256" key="3">
    <source>
        <dbReference type="ARBA" id="ARBA00022737"/>
    </source>
</evidence>
<dbReference type="InterPro" id="IPR001680">
    <property type="entry name" value="WD40_rpt"/>
</dbReference>
<dbReference type="Gene3D" id="2.130.10.10">
    <property type="entry name" value="YVTN repeat-like/Quinoprotein amine dehydrogenase"/>
    <property type="match status" value="1"/>
</dbReference>
<dbReference type="PaxDb" id="4081-Solyc05g012710.2.1"/>
<dbReference type="Pfam" id="PF03776">
    <property type="entry name" value="MinE"/>
    <property type="match status" value="1"/>
</dbReference>
<evidence type="ECO:0000256" key="2">
    <source>
        <dbReference type="ARBA" id="ARBA00022574"/>
    </source>
</evidence>
<keyword evidence="5" id="KW-0812">Transmembrane</keyword>
<accession>A0A3Q7GCL1</accession>
<dbReference type="Pfam" id="PF00400">
    <property type="entry name" value="WD40"/>
    <property type="match status" value="2"/>
</dbReference>
<feature type="repeat" description="WD" evidence="4">
    <location>
        <begin position="363"/>
        <end position="398"/>
    </location>
</feature>
<keyword evidence="5" id="KW-1133">Transmembrane helix</keyword>
<dbReference type="InterPro" id="IPR036322">
    <property type="entry name" value="WD40_repeat_dom_sf"/>
</dbReference>
<keyword evidence="2 4" id="KW-0853">WD repeat</keyword>
<comment type="similarity">
    <text evidence="1">Belongs to the MinE family.</text>
</comment>
<dbReference type="PROSITE" id="PS50294">
    <property type="entry name" value="WD_REPEATS_REGION"/>
    <property type="match status" value="1"/>
</dbReference>
<evidence type="ECO:0000313" key="6">
    <source>
        <dbReference type="EnsemblPlants" id="Solyc05g012710.3.1"/>
    </source>
</evidence>
<dbReference type="PROSITE" id="PS50082">
    <property type="entry name" value="WD_REPEATS_2"/>
    <property type="match status" value="1"/>
</dbReference>
<keyword evidence="5" id="KW-0472">Membrane</keyword>
<dbReference type="GO" id="GO:0051301">
    <property type="term" value="P:cell division"/>
    <property type="evidence" value="ECO:0007669"/>
    <property type="project" value="InterPro"/>
</dbReference>
<reference evidence="6" key="2">
    <citation type="submission" date="2019-01" db="UniProtKB">
        <authorList>
            <consortium name="EnsemblPlants"/>
        </authorList>
    </citation>
    <scope>IDENTIFICATION</scope>
    <source>
        <strain evidence="6">cv. Heinz 1706</strain>
    </source>
</reference>
<dbReference type="Gramene" id="Solyc05g012710.3.1">
    <property type="protein sequence ID" value="Solyc05g012710.3.1"/>
    <property type="gene ID" value="Solyc05g012710.3"/>
</dbReference>
<dbReference type="Proteomes" id="UP000004994">
    <property type="component" value="Chromosome 5"/>
</dbReference>
<evidence type="ECO:0000313" key="7">
    <source>
        <dbReference type="Proteomes" id="UP000004994"/>
    </source>
</evidence>
<evidence type="ECO:0000256" key="1">
    <source>
        <dbReference type="ARBA" id="ARBA00008168"/>
    </source>
</evidence>
<dbReference type="InParanoid" id="A0A3Q7GCL1"/>
<dbReference type="AlphaFoldDB" id="A0A3Q7GCL1"/>
<dbReference type="EnsemblPlants" id="Solyc05g012710.3.1">
    <property type="protein sequence ID" value="Solyc05g012710.3.1"/>
    <property type="gene ID" value="Solyc05g012710.3"/>
</dbReference>
<reference evidence="6" key="1">
    <citation type="journal article" date="2012" name="Nature">
        <title>The tomato genome sequence provides insights into fleshy fruit evolution.</title>
        <authorList>
            <consortium name="Tomato Genome Consortium"/>
        </authorList>
    </citation>
    <scope>NUCLEOTIDE SEQUENCE [LARGE SCALE GENOMIC DNA]</scope>
    <source>
        <strain evidence="6">cv. Heinz 1706</strain>
    </source>
</reference>
<dbReference type="GO" id="GO:0007094">
    <property type="term" value="P:mitotic spindle assembly checkpoint signaling"/>
    <property type="evidence" value="ECO:0000318"/>
    <property type="project" value="GO_Central"/>
</dbReference>
<protein>
    <submittedName>
        <fullName evidence="6">Uncharacterized protein</fullName>
    </submittedName>
</protein>
<dbReference type="Gene3D" id="3.30.1070.10">
    <property type="entry name" value="Cell division topological specificity factor MinE"/>
    <property type="match status" value="1"/>
</dbReference>
<name>A0A3Q7GCL1_SOLLC</name>
<dbReference type="InterPro" id="IPR036707">
    <property type="entry name" value="MinE_sf"/>
</dbReference>
<dbReference type="PANTHER" id="PTHR10971">
    <property type="entry name" value="MRNA EXPORT FACTOR AND BUB3"/>
    <property type="match status" value="1"/>
</dbReference>
<dbReference type="PROSITE" id="PS00678">
    <property type="entry name" value="WD_REPEATS_1"/>
    <property type="match status" value="1"/>
</dbReference>
<feature type="transmembrane region" description="Helical" evidence="5">
    <location>
        <begin position="520"/>
        <end position="544"/>
    </location>
</feature>